<accession>B7PVQ9</accession>
<reference evidence="1 3" key="1">
    <citation type="submission" date="2008-03" db="EMBL/GenBank/DDBJ databases">
        <title>Annotation of Ixodes scapularis.</title>
        <authorList>
            <consortium name="Ixodes scapularis Genome Project Consortium"/>
            <person name="Caler E."/>
            <person name="Hannick L.I."/>
            <person name="Bidwell S."/>
            <person name="Joardar V."/>
            <person name="Thiagarajan M."/>
            <person name="Amedeo P."/>
            <person name="Galinsky K.J."/>
            <person name="Schobel S."/>
            <person name="Inman J."/>
            <person name="Hostetler J."/>
            <person name="Miller J."/>
            <person name="Hammond M."/>
            <person name="Megy K."/>
            <person name="Lawson D."/>
            <person name="Kodira C."/>
            <person name="Sutton G."/>
            <person name="Meyer J."/>
            <person name="Hill C.A."/>
            <person name="Birren B."/>
            <person name="Nene V."/>
            <person name="Collins F."/>
            <person name="Alarcon-Chaidez F."/>
            <person name="Wikel S."/>
            <person name="Strausberg R."/>
        </authorList>
    </citation>
    <scope>NUCLEOTIDE SEQUENCE [LARGE SCALE GENOMIC DNA]</scope>
    <source>
        <strain evidence="3">Wikel</strain>
        <strain evidence="1">Wikel colony</strain>
    </source>
</reference>
<keyword evidence="3" id="KW-1185">Reference proteome</keyword>
<dbReference type="Proteomes" id="UP000001555">
    <property type="component" value="Unassembled WGS sequence"/>
</dbReference>
<dbReference type="HOGENOM" id="CLU_2348990_0_0_1"/>
<proteinExistence type="predicted"/>
<protein>
    <submittedName>
        <fullName evidence="1 2">Uncharacterized protein</fullName>
    </submittedName>
</protein>
<dbReference type="PaxDb" id="6945-B7PVQ9"/>
<evidence type="ECO:0000313" key="1">
    <source>
        <dbReference type="EMBL" id="EEC10681.1"/>
    </source>
</evidence>
<dbReference type="VEuPathDB" id="VectorBase:ISCI008447"/>
<sequence>MDFRWNISSRMQDKGPAADRRKPLLVACRNAADSRADDRGTCRAANRAGDPKGRRGATTIGLRFILTLRQTRHLGVKWQMRRTYTRVQAGEMACIRL</sequence>
<dbReference type="EnsemblMetazoa" id="ISCW008447-RA">
    <property type="protein sequence ID" value="ISCW008447-PA"/>
    <property type="gene ID" value="ISCW008447"/>
</dbReference>
<dbReference type="EMBL" id="DS801647">
    <property type="protein sequence ID" value="EEC10681.1"/>
    <property type="molecule type" value="Genomic_DNA"/>
</dbReference>
<organism>
    <name type="scientific">Ixodes scapularis</name>
    <name type="common">Black-legged tick</name>
    <name type="synonym">Deer tick</name>
    <dbReference type="NCBI Taxonomy" id="6945"/>
    <lineage>
        <taxon>Eukaryota</taxon>
        <taxon>Metazoa</taxon>
        <taxon>Ecdysozoa</taxon>
        <taxon>Arthropoda</taxon>
        <taxon>Chelicerata</taxon>
        <taxon>Arachnida</taxon>
        <taxon>Acari</taxon>
        <taxon>Parasitiformes</taxon>
        <taxon>Ixodida</taxon>
        <taxon>Ixodoidea</taxon>
        <taxon>Ixodidae</taxon>
        <taxon>Ixodinae</taxon>
        <taxon>Ixodes</taxon>
    </lineage>
</organism>
<evidence type="ECO:0000313" key="2">
    <source>
        <dbReference type="EnsemblMetazoa" id="ISCW008447-PA"/>
    </source>
</evidence>
<dbReference type="EMBL" id="ABJB010863810">
    <property type="status" value="NOT_ANNOTATED_CDS"/>
    <property type="molecule type" value="Genomic_DNA"/>
</dbReference>
<reference evidence="2" key="2">
    <citation type="submission" date="2020-05" db="UniProtKB">
        <authorList>
            <consortium name="EnsemblMetazoa"/>
        </authorList>
    </citation>
    <scope>IDENTIFICATION</scope>
    <source>
        <strain evidence="2">wikel</strain>
    </source>
</reference>
<name>B7PVQ9_IXOSC</name>
<evidence type="ECO:0000313" key="3">
    <source>
        <dbReference type="Proteomes" id="UP000001555"/>
    </source>
</evidence>
<dbReference type="VEuPathDB" id="VectorBase:ISCW008447"/>
<dbReference type="AlphaFoldDB" id="B7PVQ9"/>
<dbReference type="InParanoid" id="B7PVQ9"/>
<gene>
    <name evidence="1" type="ORF">IscW_ISCW008447</name>
</gene>